<organism evidence="2 3">
    <name type="scientific">Paractinoplanes deccanensis</name>
    <dbReference type="NCBI Taxonomy" id="113561"/>
    <lineage>
        <taxon>Bacteria</taxon>
        <taxon>Bacillati</taxon>
        <taxon>Actinomycetota</taxon>
        <taxon>Actinomycetes</taxon>
        <taxon>Micromonosporales</taxon>
        <taxon>Micromonosporaceae</taxon>
        <taxon>Paractinoplanes</taxon>
    </lineage>
</organism>
<dbReference type="Proteomes" id="UP000609879">
    <property type="component" value="Unassembled WGS sequence"/>
</dbReference>
<dbReference type="Pfam" id="PF11755">
    <property type="entry name" value="DUF3311"/>
    <property type="match status" value="1"/>
</dbReference>
<evidence type="ECO:0000313" key="2">
    <source>
        <dbReference type="EMBL" id="GID74466.1"/>
    </source>
</evidence>
<comment type="caution">
    <text evidence="2">The sequence shown here is derived from an EMBL/GenBank/DDBJ whole genome shotgun (WGS) entry which is preliminary data.</text>
</comment>
<dbReference type="InterPro" id="IPR021741">
    <property type="entry name" value="DUF3311"/>
</dbReference>
<name>A0ABQ3Y388_9ACTN</name>
<sequence>MPKPRAQWLLAVPAAAPLLTPFTNRTDPVILGVPFFYWYQFFCALLAIAVITAVYLVTAPGKHGEGR</sequence>
<accession>A0ABQ3Y388</accession>
<keyword evidence="1" id="KW-1133">Transmembrane helix</keyword>
<keyword evidence="3" id="KW-1185">Reference proteome</keyword>
<feature type="transmembrane region" description="Helical" evidence="1">
    <location>
        <begin position="35"/>
        <end position="57"/>
    </location>
</feature>
<proteinExistence type="predicted"/>
<keyword evidence="1" id="KW-0812">Transmembrane</keyword>
<dbReference type="RefSeq" id="WP_203762843.1">
    <property type="nucleotide sequence ID" value="NZ_BAAABO010000006.1"/>
</dbReference>
<evidence type="ECO:0008006" key="4">
    <source>
        <dbReference type="Google" id="ProtNLM"/>
    </source>
</evidence>
<reference evidence="2 3" key="1">
    <citation type="submission" date="2021-01" db="EMBL/GenBank/DDBJ databases">
        <title>Whole genome shotgun sequence of Actinoplanes deccanensis NBRC 13994.</title>
        <authorList>
            <person name="Komaki H."/>
            <person name="Tamura T."/>
        </authorList>
    </citation>
    <scope>NUCLEOTIDE SEQUENCE [LARGE SCALE GENOMIC DNA]</scope>
    <source>
        <strain evidence="2 3">NBRC 13994</strain>
    </source>
</reference>
<evidence type="ECO:0000313" key="3">
    <source>
        <dbReference type="Proteomes" id="UP000609879"/>
    </source>
</evidence>
<gene>
    <name evidence="2" type="ORF">Ade02nite_31070</name>
</gene>
<dbReference type="EMBL" id="BOMI01000059">
    <property type="protein sequence ID" value="GID74466.1"/>
    <property type="molecule type" value="Genomic_DNA"/>
</dbReference>
<evidence type="ECO:0000256" key="1">
    <source>
        <dbReference type="SAM" id="Phobius"/>
    </source>
</evidence>
<keyword evidence="1" id="KW-0472">Membrane</keyword>
<protein>
    <recommendedName>
        <fullName evidence="4">DUF3311 domain-containing protein</fullName>
    </recommendedName>
</protein>